<comment type="caution">
    <text evidence="1">The sequence shown here is derived from an EMBL/GenBank/DDBJ whole genome shotgun (WGS) entry which is preliminary data.</text>
</comment>
<accession>A0AAD8H5K6</accession>
<sequence length="133" mass="14744">MLMIPDQKELGRPANSSGPQWFTTTCDENFNQKEKNSTCQEAFTGDGTNGFDLSSVYNFCSAASGRQAVTKNTPVTLTLLLPAFVAVLRQFILGFVTCIMQGTCEVGRRIRIVKQFYNFDCVEHLSVIFSGII</sequence>
<evidence type="ECO:0000313" key="1">
    <source>
        <dbReference type="EMBL" id="KAK1360518.1"/>
    </source>
</evidence>
<gene>
    <name evidence="1" type="ORF">POM88_044992</name>
</gene>
<dbReference type="EMBL" id="JAUIZM010000010">
    <property type="protein sequence ID" value="KAK1360518.1"/>
    <property type="molecule type" value="Genomic_DNA"/>
</dbReference>
<keyword evidence="2" id="KW-1185">Reference proteome</keyword>
<reference evidence="1" key="1">
    <citation type="submission" date="2023-02" db="EMBL/GenBank/DDBJ databases">
        <title>Genome of toxic invasive species Heracleum sosnowskyi carries increased number of genes despite the absence of recent whole-genome duplications.</title>
        <authorList>
            <person name="Schelkunov M."/>
            <person name="Shtratnikova V."/>
            <person name="Makarenko M."/>
            <person name="Klepikova A."/>
            <person name="Omelchenko D."/>
            <person name="Novikova G."/>
            <person name="Obukhova E."/>
            <person name="Bogdanov V."/>
            <person name="Penin A."/>
            <person name="Logacheva M."/>
        </authorList>
    </citation>
    <scope>NUCLEOTIDE SEQUENCE</scope>
    <source>
        <strain evidence="1">Hsosn_3</strain>
        <tissue evidence="1">Leaf</tissue>
    </source>
</reference>
<evidence type="ECO:0000313" key="2">
    <source>
        <dbReference type="Proteomes" id="UP001237642"/>
    </source>
</evidence>
<organism evidence="1 2">
    <name type="scientific">Heracleum sosnowskyi</name>
    <dbReference type="NCBI Taxonomy" id="360622"/>
    <lineage>
        <taxon>Eukaryota</taxon>
        <taxon>Viridiplantae</taxon>
        <taxon>Streptophyta</taxon>
        <taxon>Embryophyta</taxon>
        <taxon>Tracheophyta</taxon>
        <taxon>Spermatophyta</taxon>
        <taxon>Magnoliopsida</taxon>
        <taxon>eudicotyledons</taxon>
        <taxon>Gunneridae</taxon>
        <taxon>Pentapetalae</taxon>
        <taxon>asterids</taxon>
        <taxon>campanulids</taxon>
        <taxon>Apiales</taxon>
        <taxon>Apiaceae</taxon>
        <taxon>Apioideae</taxon>
        <taxon>apioid superclade</taxon>
        <taxon>Tordylieae</taxon>
        <taxon>Tordyliinae</taxon>
        <taxon>Heracleum</taxon>
    </lineage>
</organism>
<dbReference type="Proteomes" id="UP001237642">
    <property type="component" value="Unassembled WGS sequence"/>
</dbReference>
<reference evidence="1" key="2">
    <citation type="submission" date="2023-05" db="EMBL/GenBank/DDBJ databases">
        <authorList>
            <person name="Schelkunov M.I."/>
        </authorList>
    </citation>
    <scope>NUCLEOTIDE SEQUENCE</scope>
    <source>
        <strain evidence="1">Hsosn_3</strain>
        <tissue evidence="1">Leaf</tissue>
    </source>
</reference>
<protein>
    <submittedName>
        <fullName evidence="1">Uncharacterized protein</fullName>
    </submittedName>
</protein>
<proteinExistence type="predicted"/>
<dbReference type="AlphaFoldDB" id="A0AAD8H5K6"/>
<name>A0AAD8H5K6_9APIA</name>